<dbReference type="PROSITE" id="PS00031">
    <property type="entry name" value="NUCLEAR_REC_DBD_1"/>
    <property type="match status" value="1"/>
</dbReference>
<keyword evidence="8" id="KW-0539">Nucleus</keyword>
<dbReference type="InterPro" id="IPR035500">
    <property type="entry name" value="NHR-like_dom_sf"/>
</dbReference>
<dbReference type="GO" id="GO:0030154">
    <property type="term" value="P:cell differentiation"/>
    <property type="evidence" value="ECO:0007669"/>
    <property type="project" value="TreeGrafter"/>
</dbReference>
<dbReference type="GO" id="GO:0008270">
    <property type="term" value="F:zinc ion binding"/>
    <property type="evidence" value="ECO:0007669"/>
    <property type="project" value="UniProtKB-KW"/>
</dbReference>
<organism evidence="10 11">
    <name type="scientific">Rotaria sordida</name>
    <dbReference type="NCBI Taxonomy" id="392033"/>
    <lineage>
        <taxon>Eukaryota</taxon>
        <taxon>Metazoa</taxon>
        <taxon>Spiralia</taxon>
        <taxon>Gnathifera</taxon>
        <taxon>Rotifera</taxon>
        <taxon>Eurotatoria</taxon>
        <taxon>Bdelloidea</taxon>
        <taxon>Philodinida</taxon>
        <taxon>Philodinidae</taxon>
        <taxon>Rotaria</taxon>
    </lineage>
</organism>
<evidence type="ECO:0000256" key="5">
    <source>
        <dbReference type="ARBA" id="ARBA00023125"/>
    </source>
</evidence>
<protein>
    <recommendedName>
        <fullName evidence="9">Nuclear receptor domain-containing protein</fullName>
    </recommendedName>
</protein>
<dbReference type="Gene3D" id="3.30.50.10">
    <property type="entry name" value="Erythroid Transcription Factor GATA-1, subunit A"/>
    <property type="match status" value="1"/>
</dbReference>
<keyword evidence="1" id="KW-0479">Metal-binding</keyword>
<dbReference type="PANTHER" id="PTHR24082:SF283">
    <property type="entry name" value="NUCLEAR HORMONE RECEPTOR HR96"/>
    <property type="match status" value="1"/>
</dbReference>
<dbReference type="GO" id="GO:0000122">
    <property type="term" value="P:negative regulation of transcription by RNA polymerase II"/>
    <property type="evidence" value="ECO:0007669"/>
    <property type="project" value="TreeGrafter"/>
</dbReference>
<dbReference type="PROSITE" id="PS51030">
    <property type="entry name" value="NUCLEAR_REC_DBD_2"/>
    <property type="match status" value="1"/>
</dbReference>
<evidence type="ECO:0000259" key="9">
    <source>
        <dbReference type="PROSITE" id="PS51030"/>
    </source>
</evidence>
<evidence type="ECO:0000256" key="4">
    <source>
        <dbReference type="ARBA" id="ARBA00023015"/>
    </source>
</evidence>
<sequence>MMEKSSSNNSMNKKRKSTKLQTECRICGASAIYSYFGVVSCHPCKMFFKRTAERGKEVFKCLYDGDCEININNRHVCSYCRLVKCFNSGMQIELIRSSFTRLRKVSRKKKSLKNLKQTASTTLFQLNEPEQVKSRYFENTGCHEISKNGIFLGEAESSAFYYEIKRHTNKLSFPTLNLLQSDQSMLTIDQWNLLSNLSHCYDEHSGLSIGEHFMLEQNALPLKLRFKKEQIKKLIQISLDKCQSLYKNNRDFLSLSIDDRSVLLHSTFTHTAHLSANFIIYKTQLLNYPTYINIVEMLTHPGLVSATKPIADQLYFDMIIMKLFLVILSFSTTRYTVYSNTPPVNLSNIKEILRIQDTYIEITWRYLLYKYNFERSVICLSDLIRCFCAIHEAIVKVHDIPWPAETISSIVQQTEETLTLN</sequence>
<dbReference type="GO" id="GO:0004879">
    <property type="term" value="F:nuclear receptor activity"/>
    <property type="evidence" value="ECO:0007669"/>
    <property type="project" value="TreeGrafter"/>
</dbReference>
<dbReference type="GO" id="GO:0045944">
    <property type="term" value="P:positive regulation of transcription by RNA polymerase II"/>
    <property type="evidence" value="ECO:0007669"/>
    <property type="project" value="TreeGrafter"/>
</dbReference>
<dbReference type="InterPro" id="IPR013088">
    <property type="entry name" value="Znf_NHR/GATA"/>
</dbReference>
<dbReference type="InterPro" id="IPR050234">
    <property type="entry name" value="Nuclear_hormone_rcpt_NR1"/>
</dbReference>
<evidence type="ECO:0000256" key="7">
    <source>
        <dbReference type="ARBA" id="ARBA00023170"/>
    </source>
</evidence>
<keyword evidence="3" id="KW-0862">Zinc</keyword>
<evidence type="ECO:0000313" key="11">
    <source>
        <dbReference type="Proteomes" id="UP000663874"/>
    </source>
</evidence>
<evidence type="ECO:0000256" key="6">
    <source>
        <dbReference type="ARBA" id="ARBA00023163"/>
    </source>
</evidence>
<accession>A0A819FXT1</accession>
<evidence type="ECO:0000256" key="8">
    <source>
        <dbReference type="ARBA" id="ARBA00023242"/>
    </source>
</evidence>
<keyword evidence="6" id="KW-0804">Transcription</keyword>
<keyword evidence="2" id="KW-0863">Zinc-finger</keyword>
<name>A0A819FXT1_9BILA</name>
<evidence type="ECO:0000256" key="2">
    <source>
        <dbReference type="ARBA" id="ARBA00022771"/>
    </source>
</evidence>
<dbReference type="SUPFAM" id="SSF48508">
    <property type="entry name" value="Nuclear receptor ligand-binding domain"/>
    <property type="match status" value="1"/>
</dbReference>
<dbReference type="PRINTS" id="PR00047">
    <property type="entry name" value="STROIDFINGER"/>
</dbReference>
<evidence type="ECO:0000256" key="3">
    <source>
        <dbReference type="ARBA" id="ARBA00022833"/>
    </source>
</evidence>
<feature type="domain" description="Nuclear receptor" evidence="9">
    <location>
        <begin position="21"/>
        <end position="97"/>
    </location>
</feature>
<evidence type="ECO:0000313" key="10">
    <source>
        <dbReference type="EMBL" id="CAF3876304.1"/>
    </source>
</evidence>
<evidence type="ECO:0000256" key="1">
    <source>
        <dbReference type="ARBA" id="ARBA00022723"/>
    </source>
</evidence>
<gene>
    <name evidence="10" type="ORF">FNK824_LOCUS19297</name>
</gene>
<dbReference type="AlphaFoldDB" id="A0A819FXT1"/>
<keyword evidence="7" id="KW-0675">Receptor</keyword>
<dbReference type="EMBL" id="CAJOBE010003368">
    <property type="protein sequence ID" value="CAF3876304.1"/>
    <property type="molecule type" value="Genomic_DNA"/>
</dbReference>
<reference evidence="10" key="1">
    <citation type="submission" date="2021-02" db="EMBL/GenBank/DDBJ databases">
        <authorList>
            <person name="Nowell W R."/>
        </authorList>
    </citation>
    <scope>NUCLEOTIDE SEQUENCE</scope>
</reference>
<comment type="caution">
    <text evidence="10">The sequence shown here is derived from an EMBL/GenBank/DDBJ whole genome shotgun (WGS) entry which is preliminary data.</text>
</comment>
<proteinExistence type="predicted"/>
<dbReference type="Pfam" id="PF00105">
    <property type="entry name" value="zf-C4"/>
    <property type="match status" value="1"/>
</dbReference>
<keyword evidence="4" id="KW-0805">Transcription regulation</keyword>
<dbReference type="Proteomes" id="UP000663874">
    <property type="component" value="Unassembled WGS sequence"/>
</dbReference>
<keyword evidence="5" id="KW-0238">DNA-binding</keyword>
<dbReference type="SMART" id="SM00399">
    <property type="entry name" value="ZnF_C4"/>
    <property type="match status" value="1"/>
</dbReference>
<dbReference type="InterPro" id="IPR001628">
    <property type="entry name" value="Znf_hrmn_rcpt"/>
</dbReference>
<dbReference type="GO" id="GO:0000978">
    <property type="term" value="F:RNA polymerase II cis-regulatory region sequence-specific DNA binding"/>
    <property type="evidence" value="ECO:0007669"/>
    <property type="project" value="TreeGrafter"/>
</dbReference>
<dbReference type="SUPFAM" id="SSF57716">
    <property type="entry name" value="Glucocorticoid receptor-like (DNA-binding domain)"/>
    <property type="match status" value="1"/>
</dbReference>
<dbReference type="PANTHER" id="PTHR24082">
    <property type="entry name" value="NUCLEAR HORMONE RECEPTOR"/>
    <property type="match status" value="1"/>
</dbReference>